<comment type="caution">
    <text evidence="1">The sequence shown here is derived from an EMBL/GenBank/DDBJ whole genome shotgun (WGS) entry which is preliminary data.</text>
</comment>
<protein>
    <submittedName>
        <fullName evidence="1">Uncharacterized protein</fullName>
    </submittedName>
</protein>
<evidence type="ECO:0000313" key="2">
    <source>
        <dbReference type="Proteomes" id="UP000838686"/>
    </source>
</evidence>
<name>A0ABM9C875_9BACL</name>
<reference evidence="1" key="1">
    <citation type="submission" date="2022-01" db="EMBL/GenBank/DDBJ databases">
        <authorList>
            <person name="Criscuolo A."/>
        </authorList>
    </citation>
    <scope>NUCLEOTIDE SEQUENCE</scope>
    <source>
        <strain evidence="1">CIP111893</strain>
    </source>
</reference>
<dbReference type="Proteomes" id="UP000838686">
    <property type="component" value="Unassembled WGS sequence"/>
</dbReference>
<proteinExistence type="predicted"/>
<sequence length="66" mass="7681">MNKTQIDEMEHAIRNQNRFYTDADNKNWNDLVEKGYATKRPGWDDRSAYFCPTSEGIAALRDLVAE</sequence>
<gene>
    <name evidence="1" type="ORF">PAECIP111893_02415</name>
</gene>
<evidence type="ECO:0000313" key="1">
    <source>
        <dbReference type="EMBL" id="CAH1205776.1"/>
    </source>
</evidence>
<dbReference type="EMBL" id="CAKMMF010000011">
    <property type="protein sequence ID" value="CAH1205776.1"/>
    <property type="molecule type" value="Genomic_DNA"/>
</dbReference>
<dbReference type="RefSeq" id="WP_236342442.1">
    <property type="nucleotide sequence ID" value="NZ_CAKMMF010000011.1"/>
</dbReference>
<keyword evidence="2" id="KW-1185">Reference proteome</keyword>
<accession>A0ABM9C875</accession>
<organism evidence="1 2">
    <name type="scientific">Paenibacillus plantiphilus</name>
    <dbReference type="NCBI Taxonomy" id="2905650"/>
    <lineage>
        <taxon>Bacteria</taxon>
        <taxon>Bacillati</taxon>
        <taxon>Bacillota</taxon>
        <taxon>Bacilli</taxon>
        <taxon>Bacillales</taxon>
        <taxon>Paenibacillaceae</taxon>
        <taxon>Paenibacillus</taxon>
    </lineage>
</organism>